<dbReference type="Gene3D" id="3.90.550.10">
    <property type="entry name" value="Spore Coat Polysaccharide Biosynthesis Protein SpsA, Chain A"/>
    <property type="match status" value="1"/>
</dbReference>
<dbReference type="Proteomes" id="UP001596513">
    <property type="component" value="Unassembled WGS sequence"/>
</dbReference>
<evidence type="ECO:0000313" key="2">
    <source>
        <dbReference type="EMBL" id="MFC7670076.1"/>
    </source>
</evidence>
<proteinExistence type="predicted"/>
<dbReference type="InterPro" id="IPR001173">
    <property type="entry name" value="Glyco_trans_2-like"/>
</dbReference>
<name>A0ABW2UD96_9BACT</name>
<evidence type="ECO:0000259" key="1">
    <source>
        <dbReference type="Pfam" id="PF00535"/>
    </source>
</evidence>
<dbReference type="InterPro" id="IPR029044">
    <property type="entry name" value="Nucleotide-diphossugar_trans"/>
</dbReference>
<dbReference type="EMBL" id="JBHTEK010000001">
    <property type="protein sequence ID" value="MFC7670076.1"/>
    <property type="molecule type" value="Genomic_DNA"/>
</dbReference>
<feature type="domain" description="Glycosyltransferase 2-like" evidence="1">
    <location>
        <begin position="5"/>
        <end position="133"/>
    </location>
</feature>
<dbReference type="Pfam" id="PF00535">
    <property type="entry name" value="Glycos_transf_2"/>
    <property type="match status" value="1"/>
</dbReference>
<protein>
    <submittedName>
        <fullName evidence="2">Glycosyltransferase family 2 protein</fullName>
    </submittedName>
</protein>
<evidence type="ECO:0000313" key="3">
    <source>
        <dbReference type="Proteomes" id="UP001596513"/>
    </source>
</evidence>
<comment type="caution">
    <text evidence="2">The sequence shown here is derived from an EMBL/GenBank/DDBJ whole genome shotgun (WGS) entry which is preliminary data.</text>
</comment>
<reference evidence="3" key="1">
    <citation type="journal article" date="2019" name="Int. J. Syst. Evol. Microbiol.">
        <title>The Global Catalogue of Microorganisms (GCM) 10K type strain sequencing project: providing services to taxonomists for standard genome sequencing and annotation.</title>
        <authorList>
            <consortium name="The Broad Institute Genomics Platform"/>
            <consortium name="The Broad Institute Genome Sequencing Center for Infectious Disease"/>
            <person name="Wu L."/>
            <person name="Ma J."/>
        </authorList>
    </citation>
    <scope>NUCLEOTIDE SEQUENCE [LARGE SCALE GENOMIC DNA]</scope>
    <source>
        <strain evidence="3">JCM 19635</strain>
    </source>
</reference>
<gene>
    <name evidence="2" type="ORF">ACFQT0_23925</name>
</gene>
<dbReference type="RefSeq" id="WP_380205545.1">
    <property type="nucleotide sequence ID" value="NZ_JBHTEK010000001.1"/>
</dbReference>
<organism evidence="2 3">
    <name type="scientific">Hymenobacter humi</name>
    <dbReference type="NCBI Taxonomy" id="1411620"/>
    <lineage>
        <taxon>Bacteria</taxon>
        <taxon>Pseudomonadati</taxon>
        <taxon>Bacteroidota</taxon>
        <taxon>Cytophagia</taxon>
        <taxon>Cytophagales</taxon>
        <taxon>Hymenobacteraceae</taxon>
        <taxon>Hymenobacter</taxon>
    </lineage>
</organism>
<sequence>MNLVSIIIPCYNYGWLLAETLDSVLAQTYQQWECIIIDDGSTDTTRVVATSYQARDSRFRYVYQPNGGLSAARNHGLQAATGEYIQFLDADDLLLPQKLELQVALLASHPEYDVVYGAVRYFMHGEPGKLSRSFDMKDTHWQVELSGHGSDLVAAMIPSNIMVVNAPLLRVTSVVALDPLW</sequence>
<dbReference type="SUPFAM" id="SSF53448">
    <property type="entry name" value="Nucleotide-diphospho-sugar transferases"/>
    <property type="match status" value="1"/>
</dbReference>
<dbReference type="PANTHER" id="PTHR22916">
    <property type="entry name" value="GLYCOSYLTRANSFERASE"/>
    <property type="match status" value="1"/>
</dbReference>
<dbReference type="CDD" id="cd00761">
    <property type="entry name" value="Glyco_tranf_GTA_type"/>
    <property type="match status" value="1"/>
</dbReference>
<dbReference type="PANTHER" id="PTHR22916:SF3">
    <property type="entry name" value="UDP-GLCNAC:BETAGAL BETA-1,3-N-ACETYLGLUCOSAMINYLTRANSFERASE-LIKE PROTEIN 1"/>
    <property type="match status" value="1"/>
</dbReference>
<accession>A0ABW2UD96</accession>
<keyword evidence="3" id="KW-1185">Reference proteome</keyword>